<evidence type="ECO:0000313" key="6">
    <source>
        <dbReference type="EMBL" id="SFH98319.1"/>
    </source>
</evidence>
<gene>
    <name evidence="6" type="ORF">SAMN04487861_11042</name>
</gene>
<evidence type="ECO:0000313" key="7">
    <source>
        <dbReference type="Proteomes" id="UP000183639"/>
    </source>
</evidence>
<dbReference type="GO" id="GO:0009246">
    <property type="term" value="P:enterobacterial common antigen biosynthetic process"/>
    <property type="evidence" value="ECO:0007669"/>
    <property type="project" value="InterPro"/>
</dbReference>
<dbReference type="InterPro" id="IPR009993">
    <property type="entry name" value="WecF"/>
</dbReference>
<proteinExistence type="predicted"/>
<evidence type="ECO:0000256" key="5">
    <source>
        <dbReference type="ARBA" id="ARBA00023136"/>
    </source>
</evidence>
<evidence type="ECO:0000256" key="2">
    <source>
        <dbReference type="ARBA" id="ARBA00022519"/>
    </source>
</evidence>
<evidence type="ECO:0000256" key="4">
    <source>
        <dbReference type="ARBA" id="ARBA00022679"/>
    </source>
</evidence>
<dbReference type="Pfam" id="PF07429">
    <property type="entry name" value="Glyco_transf_56"/>
    <property type="match status" value="1"/>
</dbReference>
<dbReference type="RefSeq" id="WP_075443219.1">
    <property type="nucleotide sequence ID" value="NZ_FOQK01000010.1"/>
</dbReference>
<keyword evidence="5" id="KW-0472">Membrane</keyword>
<evidence type="ECO:0000256" key="3">
    <source>
        <dbReference type="ARBA" id="ARBA00022676"/>
    </source>
</evidence>
<dbReference type="EMBL" id="FOQK01000010">
    <property type="protein sequence ID" value="SFH98319.1"/>
    <property type="molecule type" value="Genomic_DNA"/>
</dbReference>
<accession>A0A1I3EH58</accession>
<name>A0A1I3EH58_SELRU</name>
<dbReference type="GO" id="GO:0008417">
    <property type="term" value="F:fucosyltransferase activity"/>
    <property type="evidence" value="ECO:0007669"/>
    <property type="project" value="InterPro"/>
</dbReference>
<keyword evidence="1" id="KW-1003">Cell membrane</keyword>
<dbReference type="Proteomes" id="UP000183639">
    <property type="component" value="Unassembled WGS sequence"/>
</dbReference>
<sequence length="355" mass="42008">MNIVFFINKSHNFPSKMIEYMTQRFPEIKKEFYVVDRKNEVYLPNLNNVHRITSYFEFITNNQLRRDIRKSDKIIVSGVFTMQYVMMFMGKDILNKTYWQFWGGDYEVFNNEKITIKQKMRKKIVDRCLSLAKGIVLLTHQEVDVFKKVFGKVYDCKMFAVPVPSGSGYEKILKKVRSQNPQMKRGGKKRIIIGNSATVTNRHEKLFNKIANLNFKDIDLLCPLSYGNDLYRNEIVILGKRFFGDRFIPIVDYMEYDEYVSLLNSCDVGVYNHSRQQALGNISLMLHLGKKVYAPSNICDYYEQYGYKIYNIDLISKQNINEVLEFSDEYAKRNVKCLAVRQKYIYDEWKKIITD</sequence>
<keyword evidence="4 6" id="KW-0808">Transferase</keyword>
<organism evidence="6 7">
    <name type="scientific">Selenomonas ruminantium</name>
    <dbReference type="NCBI Taxonomy" id="971"/>
    <lineage>
        <taxon>Bacteria</taxon>
        <taxon>Bacillati</taxon>
        <taxon>Bacillota</taxon>
        <taxon>Negativicutes</taxon>
        <taxon>Selenomonadales</taxon>
        <taxon>Selenomonadaceae</taxon>
        <taxon>Selenomonas</taxon>
    </lineage>
</organism>
<keyword evidence="2" id="KW-0997">Cell inner membrane</keyword>
<reference evidence="6 7" key="1">
    <citation type="submission" date="2016-10" db="EMBL/GenBank/DDBJ databases">
        <authorList>
            <person name="de Groot N.N."/>
        </authorList>
    </citation>
    <scope>NUCLEOTIDE SEQUENCE [LARGE SCALE GENOMIC DNA]</scope>
    <source>
        <strain evidence="6 7">Z108</strain>
    </source>
</reference>
<evidence type="ECO:0000256" key="1">
    <source>
        <dbReference type="ARBA" id="ARBA00022475"/>
    </source>
</evidence>
<dbReference type="OrthoDB" id="1083028at2"/>
<protein>
    <submittedName>
        <fullName evidence="6">4-alpha-L-fucosyltransferase glycosyl transferase group 56</fullName>
    </submittedName>
</protein>
<keyword evidence="3 6" id="KW-0328">Glycosyltransferase</keyword>
<dbReference type="AlphaFoldDB" id="A0A1I3EH58"/>